<feature type="transmembrane region" description="Helical" evidence="5">
    <location>
        <begin position="209"/>
        <end position="231"/>
    </location>
</feature>
<feature type="transmembrane region" description="Helical" evidence="5">
    <location>
        <begin position="238"/>
        <end position="262"/>
    </location>
</feature>
<accession>A0A0G4HGQ1</accession>
<dbReference type="SUPFAM" id="SSF48403">
    <property type="entry name" value="Ankyrin repeat"/>
    <property type="match status" value="1"/>
</dbReference>
<feature type="region of interest" description="Disordered" evidence="4">
    <location>
        <begin position="610"/>
        <end position="648"/>
    </location>
</feature>
<keyword evidence="2 3" id="KW-0040">ANK repeat</keyword>
<feature type="transmembrane region" description="Helical" evidence="5">
    <location>
        <begin position="282"/>
        <end position="308"/>
    </location>
</feature>
<dbReference type="InterPro" id="IPR036770">
    <property type="entry name" value="Ankyrin_rpt-contain_sf"/>
</dbReference>
<dbReference type="PANTHER" id="PTHR24201">
    <property type="entry name" value="ANK_REP_REGION DOMAIN-CONTAINING PROTEIN"/>
    <property type="match status" value="1"/>
</dbReference>
<evidence type="ECO:0000256" key="4">
    <source>
        <dbReference type="SAM" id="MobiDB-lite"/>
    </source>
</evidence>
<feature type="repeat" description="ANK" evidence="3">
    <location>
        <begin position="9"/>
        <end position="41"/>
    </location>
</feature>
<feature type="region of interest" description="Disordered" evidence="4">
    <location>
        <begin position="690"/>
        <end position="783"/>
    </location>
</feature>
<keyword evidence="5" id="KW-0812">Transmembrane</keyword>
<dbReference type="Gene3D" id="1.25.40.20">
    <property type="entry name" value="Ankyrin repeat-containing domain"/>
    <property type="match status" value="1"/>
</dbReference>
<evidence type="ECO:0000256" key="2">
    <source>
        <dbReference type="ARBA" id="ARBA00023043"/>
    </source>
</evidence>
<protein>
    <submittedName>
        <fullName evidence="6">Uncharacterized protein</fullName>
    </submittedName>
</protein>
<feature type="region of interest" description="Disordered" evidence="4">
    <location>
        <begin position="316"/>
        <end position="433"/>
    </location>
</feature>
<keyword evidence="5" id="KW-0472">Membrane</keyword>
<feature type="transmembrane region" description="Helical" evidence="5">
    <location>
        <begin position="166"/>
        <end position="189"/>
    </location>
</feature>
<dbReference type="PROSITE" id="PS50088">
    <property type="entry name" value="ANK_REPEAT"/>
    <property type="match status" value="1"/>
</dbReference>
<feature type="compositionally biased region" description="Basic and acidic residues" evidence="4">
    <location>
        <begin position="382"/>
        <end position="406"/>
    </location>
</feature>
<dbReference type="VEuPathDB" id="CryptoDB:Cvel_27356"/>
<organism evidence="6">
    <name type="scientific">Chromera velia CCMP2878</name>
    <dbReference type="NCBI Taxonomy" id="1169474"/>
    <lineage>
        <taxon>Eukaryota</taxon>
        <taxon>Sar</taxon>
        <taxon>Alveolata</taxon>
        <taxon>Colpodellida</taxon>
        <taxon>Chromeraceae</taxon>
        <taxon>Chromera</taxon>
    </lineage>
</organism>
<dbReference type="EMBL" id="CDMZ01002628">
    <property type="protein sequence ID" value="CEM43168.1"/>
    <property type="molecule type" value="Genomic_DNA"/>
</dbReference>
<dbReference type="SMART" id="SM00248">
    <property type="entry name" value="ANK"/>
    <property type="match status" value="3"/>
</dbReference>
<evidence type="ECO:0000256" key="3">
    <source>
        <dbReference type="PROSITE-ProRule" id="PRU00023"/>
    </source>
</evidence>
<reference evidence="6" key="1">
    <citation type="submission" date="2014-11" db="EMBL/GenBank/DDBJ databases">
        <authorList>
            <person name="Otto D Thomas"/>
            <person name="Naeem Raeece"/>
        </authorList>
    </citation>
    <scope>NUCLEOTIDE SEQUENCE</scope>
</reference>
<keyword evidence="5" id="KW-1133">Transmembrane helix</keyword>
<feature type="compositionally biased region" description="Basic and acidic residues" evidence="4">
    <location>
        <begin position="736"/>
        <end position="764"/>
    </location>
</feature>
<feature type="compositionally biased region" description="Basic and acidic residues" evidence="4">
    <location>
        <begin position="703"/>
        <end position="722"/>
    </location>
</feature>
<feature type="compositionally biased region" description="Basic and acidic residues" evidence="4">
    <location>
        <begin position="356"/>
        <end position="370"/>
    </location>
</feature>
<evidence type="ECO:0000256" key="5">
    <source>
        <dbReference type="SAM" id="Phobius"/>
    </source>
</evidence>
<feature type="transmembrane region" description="Helical" evidence="5">
    <location>
        <begin position="538"/>
        <end position="561"/>
    </location>
</feature>
<evidence type="ECO:0000256" key="1">
    <source>
        <dbReference type="ARBA" id="ARBA00022737"/>
    </source>
</evidence>
<gene>
    <name evidence="6" type="ORF">Cvel_27356</name>
</gene>
<keyword evidence="1" id="KW-0677">Repeat</keyword>
<dbReference type="PhylomeDB" id="A0A0G4HGQ1"/>
<dbReference type="Pfam" id="PF12796">
    <property type="entry name" value="Ank_2"/>
    <property type="match status" value="1"/>
</dbReference>
<dbReference type="InterPro" id="IPR050776">
    <property type="entry name" value="Ank_Repeat/CDKN_Inhibitor"/>
</dbReference>
<name>A0A0G4HGQ1_9ALVE</name>
<sequence>MGSFDSGANERTALHCAAALNLSELVRKLLKGGADVNAQDGGGRTPLLLAARSLSVDSLRELLQSDEVDLSVIDRDGKHAYSLAAETRKRGAEWEKQRNKVLQMLKEEDKKLDDCEVFGSLCKEPLICEDTNHTLWSRETTVEELCRQPTEWELLVRVVRQQVDRVLLIVQVSVLGLLLVVAVLLVWVIPRWKEEWKEWEMRFPPLLGAILQVNNVYTDVILIIIVGAAAVKGEPAAVGLFATSLVHAVAVVAFNAFAMWRFHKRTGLQKEPWWEEVRHKSLTGVLCILGLVSLKFAMLVTSNLFRLAPLSMKLRSRRTGERTGEETAQGQGQGEKEGDGEEEEKIPETGSNSEVGAERETPGRGRDLEAGRMGGGLLLPEPDERQGDRAEGEGSRDRETGGDKKRMSPVWPAGRGGGDAPSKERAGGGGLGGREGLPAGRLWNLCLGCLCLRQPPVMGRKRQKEEARKDKQQRDCRKCAEREREERTERERKKKGLMSAEEVERLVFSASAPATLEEVPQLAVKVLFFRLIPQGKKILTLILGTALAAVGLFLVLVRLLFSRRPADGDGDRERGGQGGQQRRITGAVTVSECNAKLKSQVKNFRKGVLVAPQPGTHGNEGEREEGLPEAQNKIPGAEGGSCPMASAPPLEVPLLGGVSLPPGQTLPLPSASVRVSDGLRVRNPAVHFTIMSGPPLTADESEKEGQFEEKEQEKERRGDGNRDLQQSSPDQAGDDCALRDAGAEGERVSRGAGEGGREEIERSLSDAVSEEFRAGGASKTQQL</sequence>
<evidence type="ECO:0000313" key="6">
    <source>
        <dbReference type="EMBL" id="CEM43168.1"/>
    </source>
</evidence>
<dbReference type="PROSITE" id="PS50297">
    <property type="entry name" value="ANK_REP_REGION"/>
    <property type="match status" value="1"/>
</dbReference>
<proteinExistence type="predicted"/>
<dbReference type="AlphaFoldDB" id="A0A0G4HGQ1"/>
<dbReference type="InterPro" id="IPR002110">
    <property type="entry name" value="Ankyrin_rpt"/>
</dbReference>